<evidence type="ECO:0000256" key="2">
    <source>
        <dbReference type="ARBA" id="ARBA00023125"/>
    </source>
</evidence>
<evidence type="ECO:0000259" key="4">
    <source>
        <dbReference type="PROSITE" id="PS01124"/>
    </source>
</evidence>
<dbReference type="Gene3D" id="1.10.10.60">
    <property type="entry name" value="Homeodomain-like"/>
    <property type="match status" value="2"/>
</dbReference>
<dbReference type="InterPro" id="IPR053142">
    <property type="entry name" value="PchR_regulatory_protein"/>
</dbReference>
<dbReference type="PROSITE" id="PS00041">
    <property type="entry name" value="HTH_ARAC_FAMILY_1"/>
    <property type="match status" value="1"/>
</dbReference>
<dbReference type="PRINTS" id="PR00032">
    <property type="entry name" value="HTHARAC"/>
</dbReference>
<dbReference type="PANTHER" id="PTHR47893:SF1">
    <property type="entry name" value="REGULATORY PROTEIN PCHR"/>
    <property type="match status" value="1"/>
</dbReference>
<dbReference type="Proteomes" id="UP000679126">
    <property type="component" value="Unassembled WGS sequence"/>
</dbReference>
<dbReference type="InterPro" id="IPR018060">
    <property type="entry name" value="HTH_AraC"/>
</dbReference>
<dbReference type="InterPro" id="IPR009057">
    <property type="entry name" value="Homeodomain-like_sf"/>
</dbReference>
<dbReference type="PANTHER" id="PTHR47893">
    <property type="entry name" value="REGULATORY PROTEIN PCHR"/>
    <property type="match status" value="1"/>
</dbReference>
<keyword evidence="1" id="KW-0805">Transcription regulation</keyword>
<evidence type="ECO:0000256" key="1">
    <source>
        <dbReference type="ARBA" id="ARBA00023015"/>
    </source>
</evidence>
<protein>
    <submittedName>
        <fullName evidence="5">Helix-turn-helix transcriptional regulator</fullName>
    </submittedName>
</protein>
<dbReference type="SUPFAM" id="SSF46689">
    <property type="entry name" value="Homeodomain-like"/>
    <property type="match status" value="2"/>
</dbReference>
<keyword evidence="2" id="KW-0238">DNA-binding</keyword>
<dbReference type="InterPro" id="IPR020449">
    <property type="entry name" value="Tscrpt_reg_AraC-type_HTH"/>
</dbReference>
<feature type="domain" description="HTH araC/xylS-type" evidence="4">
    <location>
        <begin position="208"/>
        <end position="306"/>
    </location>
</feature>
<dbReference type="RefSeq" id="WP_209142754.1">
    <property type="nucleotide sequence ID" value="NZ_JAGHKP010000001.1"/>
</dbReference>
<sequence>MPAQYTLTEHKFRQTEDFADSEVSTASFEGVSIIFANGYQQKEVTREDDRTESFLDMYFCLEGSSAAHSRDSSVTATLTDAQHALFYFSPGFHGHYSITSPVIRLLSIEMEEQFFERFMIDEDGFSGRFWDNVRSNRPACLTHRPMPLTGRQMAAISDLQYGRYSGFMKQLFLESRITDLFLLQMEQAQLLQGLRPPRIKAADRDKLYAAREFVKSRVLEPFTLLEVARHCGLNDFKLKKGFRELFGTTVFGYLNEVKMNHALELLRDTARPVADVADSLGYSEAANFSKAFKKHFGRLPKDIRYHD</sequence>
<name>A0ABS3Y8I5_9BACT</name>
<keyword evidence="6" id="KW-1185">Reference proteome</keyword>
<evidence type="ECO:0000313" key="5">
    <source>
        <dbReference type="EMBL" id="MBO9150992.1"/>
    </source>
</evidence>
<dbReference type="EMBL" id="JAGHKP010000001">
    <property type="protein sequence ID" value="MBO9150992.1"/>
    <property type="molecule type" value="Genomic_DNA"/>
</dbReference>
<dbReference type="PROSITE" id="PS01124">
    <property type="entry name" value="HTH_ARAC_FAMILY_2"/>
    <property type="match status" value="1"/>
</dbReference>
<keyword evidence="3" id="KW-0804">Transcription</keyword>
<accession>A0ABS3Y8I5</accession>
<evidence type="ECO:0000313" key="6">
    <source>
        <dbReference type="Proteomes" id="UP000679126"/>
    </source>
</evidence>
<dbReference type="Pfam" id="PF12833">
    <property type="entry name" value="HTH_18"/>
    <property type="match status" value="1"/>
</dbReference>
<reference evidence="6" key="1">
    <citation type="submission" date="2021-03" db="EMBL/GenBank/DDBJ databases">
        <title>Assistant Professor.</title>
        <authorList>
            <person name="Huq M.A."/>
        </authorList>
    </citation>
    <scope>NUCLEOTIDE SEQUENCE [LARGE SCALE GENOMIC DNA]</scope>
    <source>
        <strain evidence="6">MAH-28</strain>
    </source>
</reference>
<proteinExistence type="predicted"/>
<dbReference type="InterPro" id="IPR018062">
    <property type="entry name" value="HTH_AraC-typ_CS"/>
</dbReference>
<comment type="caution">
    <text evidence="5">The sequence shown here is derived from an EMBL/GenBank/DDBJ whole genome shotgun (WGS) entry which is preliminary data.</text>
</comment>
<gene>
    <name evidence="5" type="ORF">J7I43_02165</name>
</gene>
<dbReference type="SMART" id="SM00342">
    <property type="entry name" value="HTH_ARAC"/>
    <property type="match status" value="1"/>
</dbReference>
<organism evidence="5 6">
    <name type="scientific">Chitinophaga chungangae</name>
    <dbReference type="NCBI Taxonomy" id="2821488"/>
    <lineage>
        <taxon>Bacteria</taxon>
        <taxon>Pseudomonadati</taxon>
        <taxon>Bacteroidota</taxon>
        <taxon>Chitinophagia</taxon>
        <taxon>Chitinophagales</taxon>
        <taxon>Chitinophagaceae</taxon>
        <taxon>Chitinophaga</taxon>
    </lineage>
</organism>
<evidence type="ECO:0000256" key="3">
    <source>
        <dbReference type="ARBA" id="ARBA00023163"/>
    </source>
</evidence>